<evidence type="ECO:0000313" key="3">
    <source>
        <dbReference type="Proteomes" id="UP000887578"/>
    </source>
</evidence>
<feature type="region of interest" description="Disordered" evidence="1">
    <location>
        <begin position="271"/>
        <end position="301"/>
    </location>
</feature>
<dbReference type="AlphaFoldDB" id="A0A914QRZ7"/>
<feature type="compositionally biased region" description="Low complexity" evidence="1">
    <location>
        <begin position="274"/>
        <end position="298"/>
    </location>
</feature>
<protein>
    <submittedName>
        <fullName evidence="4">Uncharacterized protein</fullName>
    </submittedName>
</protein>
<evidence type="ECO:0000313" key="4">
    <source>
        <dbReference type="WBParaSite" id="PDA_v2.g6698.t1"/>
    </source>
</evidence>
<feature type="chain" id="PRO_5036836039" evidence="2">
    <location>
        <begin position="19"/>
        <end position="337"/>
    </location>
</feature>
<evidence type="ECO:0000256" key="1">
    <source>
        <dbReference type="SAM" id="MobiDB-lite"/>
    </source>
</evidence>
<dbReference type="Proteomes" id="UP000887578">
    <property type="component" value="Unplaced"/>
</dbReference>
<sequence>MNLIGVIVLIILFACHKAQEFRRNPPIFTSTLSFEALPPFPATHFTRLTSSDETQQFLRTQFFENYRLPQAIWIFADNLRTAPCCEIGTQLTPIYENDFTSPDASPPSFTPPELSTFDLAPTPFTDSIYPTVTVTLPQITTTTDDEMNEYFTGWGITVPHQSETIFTKEKNPDEILMGKLSSKKLISNQIDRIIGPPSIKPTEMENFEINNGFEKQETTKEIGPPSTEPNEFELKTLNEKEQKGESVTDYAENVVSDGKSDITDMVKFKSVEQSTTSTETPSTLSTMSSSSTPTKGTTKVNNVLKGIPKGTNHYSPNFTPFKLFFRESLNIFSHFET</sequence>
<feature type="signal peptide" evidence="2">
    <location>
        <begin position="1"/>
        <end position="18"/>
    </location>
</feature>
<accession>A0A914QRZ7</accession>
<dbReference type="WBParaSite" id="PDA_v2.g6698.t1">
    <property type="protein sequence ID" value="PDA_v2.g6698.t1"/>
    <property type="gene ID" value="PDA_v2.g6698"/>
</dbReference>
<keyword evidence="2" id="KW-0732">Signal</keyword>
<keyword evidence="3" id="KW-1185">Reference proteome</keyword>
<evidence type="ECO:0000256" key="2">
    <source>
        <dbReference type="SAM" id="SignalP"/>
    </source>
</evidence>
<organism evidence="3 4">
    <name type="scientific">Panagrolaimus davidi</name>
    <dbReference type="NCBI Taxonomy" id="227884"/>
    <lineage>
        <taxon>Eukaryota</taxon>
        <taxon>Metazoa</taxon>
        <taxon>Ecdysozoa</taxon>
        <taxon>Nematoda</taxon>
        <taxon>Chromadorea</taxon>
        <taxon>Rhabditida</taxon>
        <taxon>Tylenchina</taxon>
        <taxon>Panagrolaimomorpha</taxon>
        <taxon>Panagrolaimoidea</taxon>
        <taxon>Panagrolaimidae</taxon>
        <taxon>Panagrolaimus</taxon>
    </lineage>
</organism>
<proteinExistence type="predicted"/>
<reference evidence="4" key="1">
    <citation type="submission" date="2022-11" db="UniProtKB">
        <authorList>
            <consortium name="WormBaseParasite"/>
        </authorList>
    </citation>
    <scope>IDENTIFICATION</scope>
</reference>
<name>A0A914QRZ7_9BILA</name>